<keyword evidence="8" id="KW-1185">Reference proteome</keyword>
<evidence type="ECO:0000259" key="6">
    <source>
        <dbReference type="PROSITE" id="PS51677"/>
    </source>
</evidence>
<dbReference type="GO" id="GO:0016810">
    <property type="term" value="F:hydrolase activity, acting on carbon-nitrogen (but not peptide) bonds"/>
    <property type="evidence" value="ECO:0007669"/>
    <property type="project" value="InterPro"/>
</dbReference>
<accession>A0A7W6PNR5</accession>
<comment type="caution">
    <text evidence="7">The sequence shown here is derived from an EMBL/GenBank/DDBJ whole genome shotgun (WGS) entry which is preliminary data.</text>
</comment>
<dbReference type="InterPro" id="IPR002509">
    <property type="entry name" value="NODB_dom"/>
</dbReference>
<proteinExistence type="inferred from homology"/>
<reference evidence="7 8" key="1">
    <citation type="submission" date="2020-08" db="EMBL/GenBank/DDBJ databases">
        <title>Genomic Encyclopedia of Type Strains, Phase IV (KMG-IV): sequencing the most valuable type-strain genomes for metagenomic binning, comparative biology and taxonomic classification.</title>
        <authorList>
            <person name="Goeker M."/>
        </authorList>
    </citation>
    <scope>NUCLEOTIDE SEQUENCE [LARGE SCALE GENOMIC DNA]</scope>
    <source>
        <strain evidence="7 8">DSM 29514</strain>
    </source>
</reference>
<keyword evidence="5" id="KW-0732">Signal</keyword>
<dbReference type="GO" id="GO:0005975">
    <property type="term" value="P:carbohydrate metabolic process"/>
    <property type="evidence" value="ECO:0007669"/>
    <property type="project" value="InterPro"/>
</dbReference>
<evidence type="ECO:0000256" key="4">
    <source>
        <dbReference type="ARBA" id="ARBA00032976"/>
    </source>
</evidence>
<dbReference type="Proteomes" id="UP000519897">
    <property type="component" value="Unassembled WGS sequence"/>
</dbReference>
<dbReference type="SUPFAM" id="SSF88713">
    <property type="entry name" value="Glycoside hydrolase/deacetylase"/>
    <property type="match status" value="1"/>
</dbReference>
<evidence type="ECO:0000313" key="7">
    <source>
        <dbReference type="EMBL" id="MBB4141733.1"/>
    </source>
</evidence>
<evidence type="ECO:0000313" key="8">
    <source>
        <dbReference type="Proteomes" id="UP000519897"/>
    </source>
</evidence>
<dbReference type="PANTHER" id="PTHR10587">
    <property type="entry name" value="GLYCOSYL TRANSFERASE-RELATED"/>
    <property type="match status" value="1"/>
</dbReference>
<evidence type="ECO:0000256" key="5">
    <source>
        <dbReference type="SAM" id="SignalP"/>
    </source>
</evidence>
<dbReference type="Gene3D" id="3.20.20.370">
    <property type="entry name" value="Glycoside hydrolase/deacetylase"/>
    <property type="match status" value="1"/>
</dbReference>
<dbReference type="PROSITE" id="PS51677">
    <property type="entry name" value="NODB"/>
    <property type="match status" value="1"/>
</dbReference>
<comment type="function">
    <text evidence="1">Is involved in generating a small heat-stable compound (Nod), an acylated oligomer of N-acetylglucosamine, that stimulates mitosis in various plant protoplasts.</text>
</comment>
<protein>
    <recommendedName>
        <fullName evidence="3">Chitooligosaccharide deacetylase</fullName>
    </recommendedName>
    <alternativeName>
        <fullName evidence="4">Nodulation protein B</fullName>
    </alternativeName>
</protein>
<dbReference type="InterPro" id="IPR050248">
    <property type="entry name" value="Polysacc_deacetylase_ArnD"/>
</dbReference>
<gene>
    <name evidence="7" type="ORF">GGQ72_000232</name>
</gene>
<comment type="similarity">
    <text evidence="2">Belongs to the polysaccharide deacetylase family.</text>
</comment>
<dbReference type="InterPro" id="IPR011330">
    <property type="entry name" value="Glyco_hydro/deAcase_b/a-brl"/>
</dbReference>
<feature type="domain" description="NodB homology" evidence="6">
    <location>
        <begin position="59"/>
        <end position="264"/>
    </location>
</feature>
<dbReference type="PANTHER" id="PTHR10587:SF134">
    <property type="entry name" value="SECRETED PROTEIN"/>
    <property type="match status" value="1"/>
</dbReference>
<evidence type="ECO:0000256" key="1">
    <source>
        <dbReference type="ARBA" id="ARBA00003236"/>
    </source>
</evidence>
<feature type="signal peptide" evidence="5">
    <location>
        <begin position="1"/>
        <end position="18"/>
    </location>
</feature>
<sequence>MRTFALLGLVCLAAPALAAGETQVAVNGPAANVAPHSAAARALLEPKLKLGGAPSGTAPRVALTFDACMGQADARILSTLVDERIPATLFVTARWLRNNADAIAILRAHPDLFDIENHGENHIPAVDVPVKIYGIPAAGSSAAVEREVAAGAAAVTAAGFSSPRWFRGATAKYDESAIHQIRQMGYKIAGYSLNGDGGSLLGAVMTERKIAGARDGDVVIAHINQPTHEAGAGVVRGLMALKRKGTVFVKLSEVDGEGDAGTTR</sequence>
<dbReference type="AlphaFoldDB" id="A0A7W6PNR5"/>
<dbReference type="EMBL" id="JACIEC010000001">
    <property type="protein sequence ID" value="MBB4141733.1"/>
    <property type="molecule type" value="Genomic_DNA"/>
</dbReference>
<feature type="chain" id="PRO_5030618892" description="Chitooligosaccharide deacetylase" evidence="5">
    <location>
        <begin position="19"/>
        <end position="264"/>
    </location>
</feature>
<evidence type="ECO:0000256" key="3">
    <source>
        <dbReference type="ARBA" id="ARBA00020071"/>
    </source>
</evidence>
<dbReference type="Pfam" id="PF01522">
    <property type="entry name" value="Polysacc_deac_1"/>
    <property type="match status" value="1"/>
</dbReference>
<dbReference type="RefSeq" id="WP_165135348.1">
    <property type="nucleotide sequence ID" value="NZ_CP049250.1"/>
</dbReference>
<organism evidence="7 8">
    <name type="scientific">Rhizobium rhizoryzae</name>
    <dbReference type="NCBI Taxonomy" id="451876"/>
    <lineage>
        <taxon>Bacteria</taxon>
        <taxon>Pseudomonadati</taxon>
        <taxon>Pseudomonadota</taxon>
        <taxon>Alphaproteobacteria</taxon>
        <taxon>Hyphomicrobiales</taxon>
        <taxon>Rhizobiaceae</taxon>
        <taxon>Rhizobium/Agrobacterium group</taxon>
        <taxon>Rhizobium</taxon>
    </lineage>
</organism>
<name>A0A7W6PNR5_9HYPH</name>
<evidence type="ECO:0000256" key="2">
    <source>
        <dbReference type="ARBA" id="ARBA00010973"/>
    </source>
</evidence>